<feature type="domain" description="DUF1285" evidence="1">
    <location>
        <begin position="39"/>
        <end position="104"/>
    </location>
</feature>
<dbReference type="Pfam" id="PF06938">
    <property type="entry name" value="DUF1285_N"/>
    <property type="match status" value="1"/>
</dbReference>
<dbReference type="InterPro" id="IPR010707">
    <property type="entry name" value="DUF1285"/>
</dbReference>
<dbReference type="Proteomes" id="UP000637002">
    <property type="component" value="Unassembled WGS sequence"/>
</dbReference>
<dbReference type="InterPro" id="IPR048341">
    <property type="entry name" value="DUF1285_N"/>
</dbReference>
<keyword evidence="4" id="KW-1185">Reference proteome</keyword>
<comment type="caution">
    <text evidence="3">The sequence shown here is derived from an EMBL/GenBank/DDBJ whole genome shotgun (WGS) entry which is preliminary data.</text>
</comment>
<evidence type="ECO:0000313" key="3">
    <source>
        <dbReference type="EMBL" id="GGC80629.1"/>
    </source>
</evidence>
<dbReference type="InterPro" id="IPR048342">
    <property type="entry name" value="DUF1285_C"/>
</dbReference>
<dbReference type="InterPro" id="IPR023361">
    <property type="entry name" value="DUF1285_beta_roll_sf"/>
</dbReference>
<evidence type="ECO:0008006" key="5">
    <source>
        <dbReference type="Google" id="ProtNLM"/>
    </source>
</evidence>
<dbReference type="RefSeq" id="WP_373288288.1">
    <property type="nucleotide sequence ID" value="NZ_BMGG01000008.1"/>
</dbReference>
<feature type="domain" description="DUF1285" evidence="2">
    <location>
        <begin position="105"/>
        <end position="198"/>
    </location>
</feature>
<evidence type="ECO:0000313" key="4">
    <source>
        <dbReference type="Proteomes" id="UP000637002"/>
    </source>
</evidence>
<dbReference type="PIRSF" id="PIRSF029557">
    <property type="entry name" value="UCP029557"/>
    <property type="match status" value="1"/>
</dbReference>
<dbReference type="Gene3D" id="3.10.540.10">
    <property type="entry name" value="duf1285 like domain"/>
    <property type="match status" value="1"/>
</dbReference>
<dbReference type="EMBL" id="BMGG01000008">
    <property type="protein sequence ID" value="GGC80629.1"/>
    <property type="molecule type" value="Genomic_DNA"/>
</dbReference>
<organism evidence="3 4">
    <name type="scientific">Chelatococcus reniformis</name>
    <dbReference type="NCBI Taxonomy" id="1494448"/>
    <lineage>
        <taxon>Bacteria</taxon>
        <taxon>Pseudomonadati</taxon>
        <taxon>Pseudomonadota</taxon>
        <taxon>Alphaproteobacteria</taxon>
        <taxon>Hyphomicrobiales</taxon>
        <taxon>Chelatococcaceae</taxon>
        <taxon>Chelatococcus</taxon>
    </lineage>
</organism>
<protein>
    <recommendedName>
        <fullName evidence="5">DUF1285 domain-containing protein</fullName>
    </recommendedName>
</protein>
<dbReference type="Gene3D" id="2.30.270.10">
    <property type="entry name" value="duf1285 protein"/>
    <property type="match status" value="1"/>
</dbReference>
<reference evidence="3" key="2">
    <citation type="submission" date="2020-09" db="EMBL/GenBank/DDBJ databases">
        <authorList>
            <person name="Sun Q."/>
            <person name="Zhou Y."/>
        </authorList>
    </citation>
    <scope>NUCLEOTIDE SEQUENCE</scope>
    <source>
        <strain evidence="3">CGMCC 1.12919</strain>
    </source>
</reference>
<accession>A0A916UPB8</accession>
<evidence type="ECO:0000259" key="1">
    <source>
        <dbReference type="Pfam" id="PF06938"/>
    </source>
</evidence>
<reference evidence="3" key="1">
    <citation type="journal article" date="2014" name="Int. J. Syst. Evol. Microbiol.">
        <title>Complete genome sequence of Corynebacterium casei LMG S-19264T (=DSM 44701T), isolated from a smear-ripened cheese.</title>
        <authorList>
            <consortium name="US DOE Joint Genome Institute (JGI-PGF)"/>
            <person name="Walter F."/>
            <person name="Albersmeier A."/>
            <person name="Kalinowski J."/>
            <person name="Ruckert C."/>
        </authorList>
    </citation>
    <scope>NUCLEOTIDE SEQUENCE</scope>
    <source>
        <strain evidence="3">CGMCC 1.12919</strain>
    </source>
</reference>
<evidence type="ECO:0000259" key="2">
    <source>
        <dbReference type="Pfam" id="PF21028"/>
    </source>
</evidence>
<dbReference type="AlphaFoldDB" id="A0A916UPB8"/>
<proteinExistence type="predicted"/>
<gene>
    <name evidence="3" type="ORF">GCM10010994_43270</name>
</gene>
<sequence length="205" mass="22218">MVESAQSGGDADPAKATPAGLDSLFAALGGANAAAKPRPVERWNPEFCGDIDMRIAADGTWFYMGTPIGRPALVKLFASILRKDPERYVLVTPVERVGIAVDDVPFLAVEMAVSDAGQDRTLHFRTNVDDVVAVGPEHPLRFERGEGDALKPYVHVRGDLWARLTRPLLYDLVELGEERPSGGEAMFGVQSAGRFFPIASARTIR</sequence>
<name>A0A916UPB8_9HYPH</name>
<dbReference type="Pfam" id="PF21028">
    <property type="entry name" value="DUF1285_C"/>
    <property type="match status" value="1"/>
</dbReference>